<organism evidence="1 2">
    <name type="scientific">Thermococcus siculi</name>
    <dbReference type="NCBI Taxonomy" id="72803"/>
    <lineage>
        <taxon>Archaea</taxon>
        <taxon>Methanobacteriati</taxon>
        <taxon>Methanobacteriota</taxon>
        <taxon>Thermococci</taxon>
        <taxon>Thermococcales</taxon>
        <taxon>Thermococcaceae</taxon>
        <taxon>Thermococcus</taxon>
    </lineage>
</organism>
<dbReference type="KEGG" id="tsl:A3L11_04670"/>
<proteinExistence type="predicted"/>
<dbReference type="GeneID" id="33317506"/>
<reference evidence="1 2" key="1">
    <citation type="submission" date="2016-04" db="EMBL/GenBank/DDBJ databases">
        <title>Complete genome sequence of Thermococcus siculi type strain RG-20.</title>
        <authorList>
            <person name="Oger P.M."/>
        </authorList>
    </citation>
    <scope>NUCLEOTIDE SEQUENCE [LARGE SCALE GENOMIC DNA]</scope>
    <source>
        <strain evidence="1 2">RG-20</strain>
    </source>
</reference>
<evidence type="ECO:0008006" key="3">
    <source>
        <dbReference type="Google" id="ProtNLM"/>
    </source>
</evidence>
<gene>
    <name evidence="1" type="ORF">A3L11_04670</name>
</gene>
<evidence type="ECO:0000313" key="2">
    <source>
        <dbReference type="Proteomes" id="UP000250125"/>
    </source>
</evidence>
<dbReference type="Pfam" id="PF03192">
    <property type="entry name" value="DUF257"/>
    <property type="match status" value="1"/>
</dbReference>
<protein>
    <recommendedName>
        <fullName evidence="3">KaiC-like domain-containing protein</fullName>
    </recommendedName>
</protein>
<accession>A0A2Z2MJE5</accession>
<dbReference type="Proteomes" id="UP000250125">
    <property type="component" value="Chromosome"/>
</dbReference>
<dbReference type="InterPro" id="IPR005489">
    <property type="entry name" value="DUF257"/>
</dbReference>
<sequence length="221" mass="25520">MEWEKAAEVMNRILPGETVLVEYTTSYIPEFLLRFFVDYSKRTGTALLIDDNFDTLHTIITHAEFMNLTIDLRDVYVQKTGGRIELGKVVAKVPFHSDPRIYLKNYEETSQRVFKEVPSPTINLVLGLENIFLIVRNPFDVYRILLAIQRFTGNKRRKAFYIVNRKVMESLPVNVLPELERISTTLIELSPYHTGANLRVKKSVNLSLAGKEVNIDARGWE</sequence>
<dbReference type="RefSeq" id="WP_232462052.1">
    <property type="nucleotide sequence ID" value="NZ_CP015103.1"/>
</dbReference>
<keyword evidence="2" id="KW-1185">Reference proteome</keyword>
<dbReference type="EMBL" id="CP015103">
    <property type="protein sequence ID" value="ASJ08562.1"/>
    <property type="molecule type" value="Genomic_DNA"/>
</dbReference>
<dbReference type="AlphaFoldDB" id="A0A2Z2MJE5"/>
<name>A0A2Z2MJE5_9EURY</name>
<evidence type="ECO:0000313" key="1">
    <source>
        <dbReference type="EMBL" id="ASJ08562.1"/>
    </source>
</evidence>
<dbReference type="Gene3D" id="3.40.50.11570">
    <property type="entry name" value="Protein of unknown function DUF257"/>
    <property type="match status" value="1"/>
</dbReference>